<evidence type="ECO:0008006" key="3">
    <source>
        <dbReference type="Google" id="ProtNLM"/>
    </source>
</evidence>
<name>A0A7J6WEK8_THATH</name>
<keyword evidence="2" id="KW-1185">Reference proteome</keyword>
<accession>A0A7J6WEK8</accession>
<sequence length="69" mass="7982">MEYMDIQMYIPVSFSILIEGSSVGFFRSKRGIHQGDPITHFLYLIVSEASSRMMRRVATGKGQIYYRQS</sequence>
<evidence type="ECO:0000313" key="2">
    <source>
        <dbReference type="Proteomes" id="UP000554482"/>
    </source>
</evidence>
<dbReference type="OrthoDB" id="1932527at2759"/>
<dbReference type="AlphaFoldDB" id="A0A7J6WEK8"/>
<organism evidence="1 2">
    <name type="scientific">Thalictrum thalictroides</name>
    <name type="common">Rue-anemone</name>
    <name type="synonym">Anemone thalictroides</name>
    <dbReference type="NCBI Taxonomy" id="46969"/>
    <lineage>
        <taxon>Eukaryota</taxon>
        <taxon>Viridiplantae</taxon>
        <taxon>Streptophyta</taxon>
        <taxon>Embryophyta</taxon>
        <taxon>Tracheophyta</taxon>
        <taxon>Spermatophyta</taxon>
        <taxon>Magnoliopsida</taxon>
        <taxon>Ranunculales</taxon>
        <taxon>Ranunculaceae</taxon>
        <taxon>Thalictroideae</taxon>
        <taxon>Thalictrum</taxon>
    </lineage>
</organism>
<proteinExistence type="predicted"/>
<evidence type="ECO:0000313" key="1">
    <source>
        <dbReference type="EMBL" id="KAF5194825.1"/>
    </source>
</evidence>
<comment type="caution">
    <text evidence="1">The sequence shown here is derived from an EMBL/GenBank/DDBJ whole genome shotgun (WGS) entry which is preliminary data.</text>
</comment>
<dbReference type="EMBL" id="JABWDY010018221">
    <property type="protein sequence ID" value="KAF5194825.1"/>
    <property type="molecule type" value="Genomic_DNA"/>
</dbReference>
<reference evidence="1 2" key="1">
    <citation type="submission" date="2020-06" db="EMBL/GenBank/DDBJ databases">
        <title>Transcriptomic and genomic resources for Thalictrum thalictroides and T. hernandezii: Facilitating candidate gene discovery in an emerging model plant lineage.</title>
        <authorList>
            <person name="Arias T."/>
            <person name="Riano-Pachon D.M."/>
            <person name="Di Stilio V.S."/>
        </authorList>
    </citation>
    <scope>NUCLEOTIDE SEQUENCE [LARGE SCALE GENOMIC DNA]</scope>
    <source>
        <strain evidence="2">cv. WT478/WT964</strain>
        <tissue evidence="1">Leaves</tissue>
    </source>
</reference>
<dbReference type="Proteomes" id="UP000554482">
    <property type="component" value="Unassembled WGS sequence"/>
</dbReference>
<gene>
    <name evidence="1" type="ORF">FRX31_015587</name>
</gene>
<protein>
    <recommendedName>
        <fullName evidence="3">Reverse transcriptase</fullName>
    </recommendedName>
</protein>